<dbReference type="Gene3D" id="2.170.270.10">
    <property type="entry name" value="SET domain"/>
    <property type="match status" value="1"/>
</dbReference>
<comment type="caution">
    <text evidence="2">The sequence shown here is derived from an EMBL/GenBank/DDBJ whole genome shotgun (WGS) entry which is preliminary data.</text>
</comment>
<reference evidence="3" key="1">
    <citation type="journal article" date="2019" name="Int. J. Syst. Evol. Microbiol.">
        <title>The Global Catalogue of Microorganisms (GCM) 10K type strain sequencing project: providing services to taxonomists for standard genome sequencing and annotation.</title>
        <authorList>
            <consortium name="The Broad Institute Genomics Platform"/>
            <consortium name="The Broad Institute Genome Sequencing Center for Infectious Disease"/>
            <person name="Wu L."/>
            <person name="Ma J."/>
        </authorList>
    </citation>
    <scope>NUCLEOTIDE SEQUENCE [LARGE SCALE GENOMIC DNA]</scope>
    <source>
        <strain evidence="3">JCM 4565</strain>
    </source>
</reference>
<accession>A0ABP3GWR3</accession>
<dbReference type="Pfam" id="PF00856">
    <property type="entry name" value="SET"/>
    <property type="match status" value="1"/>
</dbReference>
<evidence type="ECO:0000259" key="1">
    <source>
        <dbReference type="Pfam" id="PF00856"/>
    </source>
</evidence>
<dbReference type="InterPro" id="IPR053201">
    <property type="entry name" value="Flavunoidine_N-MTase"/>
</dbReference>
<sequence length="134" mass="14563">MAVRPFASGQVLAPLAQGVSVRQPSRMSLQVDVDRHLEGPGIGDVRYVNHSCAPTAVVDTSVLALRAVRDLAVGDEVTLFYPATEWEMAEPFTCLCEEDVCLGRICGARALSGSRLSGHRLSPHIRQLISEYRS</sequence>
<gene>
    <name evidence="2" type="ORF">GCM10010319_33430</name>
</gene>
<feature type="domain" description="SET" evidence="1">
    <location>
        <begin position="29"/>
        <end position="81"/>
    </location>
</feature>
<dbReference type="PANTHER" id="PTHR12350">
    <property type="entry name" value="HISTONE-LYSINE N-METHYLTRANSFERASE-RELATED"/>
    <property type="match status" value="1"/>
</dbReference>
<proteinExistence type="predicted"/>
<protein>
    <recommendedName>
        <fullName evidence="1">SET domain-containing protein</fullName>
    </recommendedName>
</protein>
<dbReference type="SUPFAM" id="SSF82199">
    <property type="entry name" value="SET domain"/>
    <property type="match status" value="1"/>
</dbReference>
<organism evidence="2 3">
    <name type="scientific">Streptomyces blastmyceticus</name>
    <dbReference type="NCBI Taxonomy" id="68180"/>
    <lineage>
        <taxon>Bacteria</taxon>
        <taxon>Bacillati</taxon>
        <taxon>Actinomycetota</taxon>
        <taxon>Actinomycetes</taxon>
        <taxon>Kitasatosporales</taxon>
        <taxon>Streptomycetaceae</taxon>
        <taxon>Streptomyces</taxon>
    </lineage>
</organism>
<dbReference type="PANTHER" id="PTHR12350:SF19">
    <property type="entry name" value="SET DOMAIN-CONTAINING PROTEIN"/>
    <property type="match status" value="1"/>
</dbReference>
<dbReference type="EMBL" id="BAAABW010000017">
    <property type="protein sequence ID" value="GAA0353575.1"/>
    <property type="molecule type" value="Genomic_DNA"/>
</dbReference>
<dbReference type="InterPro" id="IPR001214">
    <property type="entry name" value="SET_dom"/>
</dbReference>
<keyword evidence="3" id="KW-1185">Reference proteome</keyword>
<evidence type="ECO:0000313" key="3">
    <source>
        <dbReference type="Proteomes" id="UP001500063"/>
    </source>
</evidence>
<dbReference type="Proteomes" id="UP001500063">
    <property type="component" value="Unassembled WGS sequence"/>
</dbReference>
<name>A0ABP3GWR3_9ACTN</name>
<dbReference type="InterPro" id="IPR046341">
    <property type="entry name" value="SET_dom_sf"/>
</dbReference>
<evidence type="ECO:0000313" key="2">
    <source>
        <dbReference type="EMBL" id="GAA0353575.1"/>
    </source>
</evidence>